<dbReference type="NCBIfam" id="TIGR04521">
    <property type="entry name" value="ECF_ATPase_2"/>
    <property type="match status" value="1"/>
</dbReference>
<keyword evidence="5 8" id="KW-0067">ATP-binding</keyword>
<comment type="function">
    <text evidence="8">ATP-binding (A) component of a common energy-coupling factor (ECF) ABC-transporter complex.</text>
</comment>
<evidence type="ECO:0000256" key="5">
    <source>
        <dbReference type="ARBA" id="ARBA00022840"/>
    </source>
</evidence>
<evidence type="ECO:0000256" key="4">
    <source>
        <dbReference type="ARBA" id="ARBA00022741"/>
    </source>
</evidence>
<keyword evidence="3 8" id="KW-1003">Cell membrane</keyword>
<dbReference type="GO" id="GO:0043190">
    <property type="term" value="C:ATP-binding cassette (ABC) transporter complex"/>
    <property type="evidence" value="ECO:0007669"/>
    <property type="project" value="TreeGrafter"/>
</dbReference>
<dbReference type="PANTHER" id="PTHR43553:SF27">
    <property type="entry name" value="ENERGY-COUPLING FACTOR TRANSPORTER ATP-BINDING PROTEIN ECFA2"/>
    <property type="match status" value="1"/>
</dbReference>
<dbReference type="PROSITE" id="PS50893">
    <property type="entry name" value="ABC_TRANSPORTER_2"/>
    <property type="match status" value="1"/>
</dbReference>
<dbReference type="SMART" id="SM00382">
    <property type="entry name" value="AAA"/>
    <property type="match status" value="1"/>
</dbReference>
<dbReference type="GO" id="GO:0042626">
    <property type="term" value="F:ATPase-coupled transmembrane transporter activity"/>
    <property type="evidence" value="ECO:0007669"/>
    <property type="project" value="TreeGrafter"/>
</dbReference>
<dbReference type="InterPro" id="IPR017871">
    <property type="entry name" value="ABC_transporter-like_CS"/>
</dbReference>
<evidence type="ECO:0000256" key="3">
    <source>
        <dbReference type="ARBA" id="ARBA00022475"/>
    </source>
</evidence>
<protein>
    <recommendedName>
        <fullName evidence="8">Energy-coupling factor transporter ATP-binding protein EcfA2</fullName>
        <ecNumber evidence="8">7.-.-.-</ecNumber>
    </recommendedName>
</protein>
<evidence type="ECO:0000256" key="1">
    <source>
        <dbReference type="ARBA" id="ARBA00004202"/>
    </source>
</evidence>
<organism evidence="10 11">
    <name type="scientific">Candidatus Aquicultor secundus</name>
    <dbReference type="NCBI Taxonomy" id="1973895"/>
    <lineage>
        <taxon>Bacteria</taxon>
        <taxon>Bacillati</taxon>
        <taxon>Actinomycetota</taxon>
        <taxon>Candidatus Aquicultoria</taxon>
        <taxon>Candidatus Aquicultorales</taxon>
        <taxon>Candidatus Aquicultoraceae</taxon>
        <taxon>Candidatus Aquicultor</taxon>
    </lineage>
</organism>
<evidence type="ECO:0000256" key="6">
    <source>
        <dbReference type="ARBA" id="ARBA00022967"/>
    </source>
</evidence>
<comment type="subunit">
    <text evidence="8">Forms a stable energy-coupling factor (ECF) transporter complex composed of 2 membrane-embedded substrate-binding proteins (S component), 2 ATP-binding proteins (A component) and 2 transmembrane proteins (T component).</text>
</comment>
<dbReference type="EC" id="7.-.-.-" evidence="8"/>
<feature type="domain" description="ABC transporter" evidence="9">
    <location>
        <begin position="9"/>
        <end position="249"/>
    </location>
</feature>
<gene>
    <name evidence="10" type="ORF">COY37_05085</name>
</gene>
<evidence type="ECO:0000313" key="10">
    <source>
        <dbReference type="EMBL" id="PIZ39324.1"/>
    </source>
</evidence>
<sequence>MLNFSIALIECIDLGFTYMPGTPLTSEALRNINLSVEEGEFIAFIGPTGSGKSTLIQHFNGLLTPTEGKAVFKGKQIGVNIHPYEVRREVGLVFQFPESQLFEETVAEDVSFGPRNLGLSGEEVSERAEEALELVGLSYDRFAGRSPFELSGGEQRLVAIAGVLAMKPRMLVLDEPTSGLDARGKARVMRCLTELNRDGMTIVFVSHDMDEVAEFAHRVVVLDKGRIVFDGDPGTVFSQAGVLKNIGLNIPATTELLVKLSGRGFDLDTGAVSLRETVNLVCNALKGEQRL</sequence>
<keyword evidence="7 8" id="KW-0472">Membrane</keyword>
<evidence type="ECO:0000256" key="8">
    <source>
        <dbReference type="RuleBase" id="RU365104"/>
    </source>
</evidence>
<dbReference type="Gene3D" id="3.40.50.300">
    <property type="entry name" value="P-loop containing nucleotide triphosphate hydrolases"/>
    <property type="match status" value="1"/>
</dbReference>
<dbReference type="GO" id="GO:0016887">
    <property type="term" value="F:ATP hydrolysis activity"/>
    <property type="evidence" value="ECO:0007669"/>
    <property type="project" value="InterPro"/>
</dbReference>
<dbReference type="RefSeq" id="WP_286976541.1">
    <property type="nucleotide sequence ID" value="NZ_PFNG01000122.1"/>
</dbReference>
<evidence type="ECO:0000256" key="2">
    <source>
        <dbReference type="ARBA" id="ARBA00022448"/>
    </source>
</evidence>
<dbReference type="InterPro" id="IPR050095">
    <property type="entry name" value="ECF_ABC_transporter_ATP-bd"/>
</dbReference>
<dbReference type="InterPro" id="IPR030946">
    <property type="entry name" value="EcfA2"/>
</dbReference>
<name>A0A2M7T944_9ACTN</name>
<accession>A0A2M7T944</accession>
<dbReference type="CDD" id="cd03225">
    <property type="entry name" value="ABC_cobalt_CbiO_domain1"/>
    <property type="match status" value="1"/>
</dbReference>
<dbReference type="InterPro" id="IPR027417">
    <property type="entry name" value="P-loop_NTPase"/>
</dbReference>
<dbReference type="GO" id="GO:0005524">
    <property type="term" value="F:ATP binding"/>
    <property type="evidence" value="ECO:0007669"/>
    <property type="project" value="UniProtKB-UniRule"/>
</dbReference>
<proteinExistence type="inferred from homology"/>
<dbReference type="InterPro" id="IPR015856">
    <property type="entry name" value="ABC_transpr_CbiO/EcfA_su"/>
</dbReference>
<dbReference type="PROSITE" id="PS00211">
    <property type="entry name" value="ABC_TRANSPORTER_1"/>
    <property type="match status" value="1"/>
</dbReference>
<dbReference type="Proteomes" id="UP000230956">
    <property type="component" value="Unassembled WGS sequence"/>
</dbReference>
<dbReference type="EMBL" id="PFNG01000122">
    <property type="protein sequence ID" value="PIZ39324.1"/>
    <property type="molecule type" value="Genomic_DNA"/>
</dbReference>
<keyword evidence="4 8" id="KW-0547">Nucleotide-binding</keyword>
<dbReference type="AlphaFoldDB" id="A0A2M7T944"/>
<dbReference type="PANTHER" id="PTHR43553">
    <property type="entry name" value="HEAVY METAL TRANSPORTER"/>
    <property type="match status" value="1"/>
</dbReference>
<comment type="similarity">
    <text evidence="8">Belongs to the ABC transporter superfamily. Energy-coupling factor EcfA family.</text>
</comment>
<comment type="subcellular location">
    <subcellularLocation>
        <location evidence="1 8">Cell membrane</location>
        <topology evidence="1 8">Peripheral membrane protein</topology>
    </subcellularLocation>
</comment>
<comment type="caution">
    <text evidence="10">The sequence shown here is derived from an EMBL/GenBank/DDBJ whole genome shotgun (WGS) entry which is preliminary data.</text>
</comment>
<evidence type="ECO:0000259" key="9">
    <source>
        <dbReference type="PROSITE" id="PS50893"/>
    </source>
</evidence>
<dbReference type="SUPFAM" id="SSF52540">
    <property type="entry name" value="P-loop containing nucleoside triphosphate hydrolases"/>
    <property type="match status" value="1"/>
</dbReference>
<dbReference type="InterPro" id="IPR003439">
    <property type="entry name" value="ABC_transporter-like_ATP-bd"/>
</dbReference>
<evidence type="ECO:0000256" key="7">
    <source>
        <dbReference type="ARBA" id="ARBA00023136"/>
    </source>
</evidence>
<dbReference type="InterPro" id="IPR003593">
    <property type="entry name" value="AAA+_ATPase"/>
</dbReference>
<dbReference type="Pfam" id="PF00005">
    <property type="entry name" value="ABC_tran"/>
    <property type="match status" value="1"/>
</dbReference>
<keyword evidence="6" id="KW-1278">Translocase</keyword>
<evidence type="ECO:0000313" key="11">
    <source>
        <dbReference type="Proteomes" id="UP000230956"/>
    </source>
</evidence>
<keyword evidence="2 8" id="KW-0813">Transport</keyword>
<dbReference type="FunFam" id="3.40.50.300:FF:000224">
    <property type="entry name" value="Energy-coupling factor transporter ATP-binding protein EcfA"/>
    <property type="match status" value="1"/>
</dbReference>
<reference evidence="11" key="1">
    <citation type="submission" date="2017-09" db="EMBL/GenBank/DDBJ databases">
        <title>Depth-based differentiation of microbial function through sediment-hosted aquifers and enrichment of novel symbionts in the deep terrestrial subsurface.</title>
        <authorList>
            <person name="Probst A.J."/>
            <person name="Ladd B."/>
            <person name="Jarett J.K."/>
            <person name="Geller-Mcgrath D.E."/>
            <person name="Sieber C.M.K."/>
            <person name="Emerson J.B."/>
            <person name="Anantharaman K."/>
            <person name="Thomas B.C."/>
            <person name="Malmstrom R."/>
            <person name="Stieglmeier M."/>
            <person name="Klingl A."/>
            <person name="Woyke T."/>
            <person name="Ryan C.M."/>
            <person name="Banfield J.F."/>
        </authorList>
    </citation>
    <scope>NUCLEOTIDE SEQUENCE [LARGE SCALE GENOMIC DNA]</scope>
</reference>